<evidence type="ECO:0000313" key="2">
    <source>
        <dbReference type="Proteomes" id="UP000050378"/>
    </source>
</evidence>
<dbReference type="InterPro" id="IPR021724">
    <property type="entry name" value="DUF3297"/>
</dbReference>
<name>A0A0P7DS61_9GAMM</name>
<proteinExistence type="predicted"/>
<keyword evidence="1" id="KW-0575">Peroxidase</keyword>
<dbReference type="Pfam" id="PF11730">
    <property type="entry name" value="DUF3297"/>
    <property type="match status" value="1"/>
</dbReference>
<dbReference type="OrthoDB" id="8756821at2"/>
<dbReference type="AlphaFoldDB" id="A0A0P7DS61"/>
<comment type="caution">
    <text evidence="1">The sequence shown here is derived from an EMBL/GenBank/DDBJ whole genome shotgun (WGS) entry which is preliminary data.</text>
</comment>
<accession>A0A0P7DS61</accession>
<dbReference type="STRING" id="570156.AOG27_06760"/>
<dbReference type="GO" id="GO:0004601">
    <property type="term" value="F:peroxidase activity"/>
    <property type="evidence" value="ECO:0007669"/>
    <property type="project" value="UniProtKB-KW"/>
</dbReference>
<reference evidence="1 2" key="1">
    <citation type="submission" date="2015-09" db="EMBL/GenBank/DDBJ databases">
        <title>Draft Genome Sequence of Pseudoalteromonas lipolytica UCD-48B.</title>
        <authorList>
            <person name="Krusor M."/>
            <person name="Coil D.A."/>
            <person name="Lang J.M."/>
            <person name="Eisen J.A."/>
            <person name="Alexiev A."/>
        </authorList>
    </citation>
    <scope>NUCLEOTIDE SEQUENCE [LARGE SCALE GENOMIC DNA]</scope>
    <source>
        <strain evidence="1 2">UCD-48B</strain>
    </source>
</reference>
<sequence>MQIATMTDTQKPELPNQLSINPRSKFYVEEVFEHEIGVKLNGKERFDVEEYNISEGWIKIASPKALDRRGQPLLLKVKGTVEVFYK</sequence>
<organism evidence="1 2">
    <name type="scientific">Pseudoalteromonas lipolytica</name>
    <dbReference type="NCBI Taxonomy" id="570156"/>
    <lineage>
        <taxon>Bacteria</taxon>
        <taxon>Pseudomonadati</taxon>
        <taxon>Pseudomonadota</taxon>
        <taxon>Gammaproteobacteria</taxon>
        <taxon>Alteromonadales</taxon>
        <taxon>Pseudoalteromonadaceae</taxon>
        <taxon>Pseudoalteromonas</taxon>
    </lineage>
</organism>
<dbReference type="Proteomes" id="UP000050378">
    <property type="component" value="Unassembled WGS sequence"/>
</dbReference>
<dbReference type="EMBL" id="LJTC01000004">
    <property type="protein sequence ID" value="KPM84003.1"/>
    <property type="molecule type" value="Genomic_DNA"/>
</dbReference>
<dbReference type="PATRIC" id="fig|570156.3.peg.2403"/>
<gene>
    <name evidence="1" type="ORF">AOG27_06760</name>
</gene>
<protein>
    <submittedName>
        <fullName evidence="1">Glutathione peroxidase</fullName>
    </submittedName>
</protein>
<keyword evidence="1" id="KW-0560">Oxidoreductase</keyword>
<evidence type="ECO:0000313" key="1">
    <source>
        <dbReference type="EMBL" id="KPM84003.1"/>
    </source>
</evidence>